<feature type="region of interest" description="Disordered" evidence="13">
    <location>
        <begin position="320"/>
        <end position="359"/>
    </location>
</feature>
<dbReference type="InterPro" id="IPR013563">
    <property type="entry name" value="Oligopep_ABC_C"/>
</dbReference>
<evidence type="ECO:0000256" key="6">
    <source>
        <dbReference type="ARBA" id="ARBA00022967"/>
    </source>
</evidence>
<dbReference type="GeneID" id="96954362"/>
<evidence type="ECO:0000256" key="8">
    <source>
        <dbReference type="ARBA" id="ARBA00023136"/>
    </source>
</evidence>
<keyword evidence="2" id="KW-0813">Transport</keyword>
<dbReference type="CDD" id="cd03257">
    <property type="entry name" value="ABC_NikE_OppD_transporters"/>
    <property type="match status" value="1"/>
</dbReference>
<protein>
    <recommendedName>
        <fullName evidence="11">Nickel import system ATP-binding protein NikD</fullName>
        <ecNumber evidence="10">7.2.2.11</ecNumber>
    </recommendedName>
</protein>
<evidence type="ECO:0000256" key="7">
    <source>
        <dbReference type="ARBA" id="ARBA00023065"/>
    </source>
</evidence>
<dbReference type="Pfam" id="PF08352">
    <property type="entry name" value="oligo_HPY"/>
    <property type="match status" value="1"/>
</dbReference>
<feature type="domain" description="ABC transporter" evidence="14">
    <location>
        <begin position="7"/>
        <end position="258"/>
    </location>
</feature>
<dbReference type="GO" id="GO:0005886">
    <property type="term" value="C:plasma membrane"/>
    <property type="evidence" value="ECO:0007669"/>
    <property type="project" value="UniProtKB-SubCell"/>
</dbReference>
<comment type="caution">
    <text evidence="15">The sequence shown here is derived from an EMBL/GenBank/DDBJ whole genome shotgun (WGS) entry which is preliminary data.</text>
</comment>
<accession>A0ABD5ZZ80</accession>
<dbReference type="PROSITE" id="PS50893">
    <property type="entry name" value="ABC_TRANSPORTER_2"/>
    <property type="match status" value="1"/>
</dbReference>
<dbReference type="PANTHER" id="PTHR43297">
    <property type="entry name" value="OLIGOPEPTIDE TRANSPORT ATP-BINDING PROTEIN APPD"/>
    <property type="match status" value="1"/>
</dbReference>
<keyword evidence="4" id="KW-0547">Nucleotide-binding</keyword>
<dbReference type="Proteomes" id="UP001596434">
    <property type="component" value="Unassembled WGS sequence"/>
</dbReference>
<evidence type="ECO:0000256" key="4">
    <source>
        <dbReference type="ARBA" id="ARBA00022741"/>
    </source>
</evidence>
<reference evidence="15 16" key="1">
    <citation type="journal article" date="2019" name="Int. J. Syst. Evol. Microbiol.">
        <title>The Global Catalogue of Microorganisms (GCM) 10K type strain sequencing project: providing services to taxonomists for standard genome sequencing and annotation.</title>
        <authorList>
            <consortium name="The Broad Institute Genomics Platform"/>
            <consortium name="The Broad Institute Genome Sequencing Center for Infectious Disease"/>
            <person name="Wu L."/>
            <person name="Ma J."/>
        </authorList>
    </citation>
    <scope>NUCLEOTIDE SEQUENCE [LARGE SCALE GENOMIC DNA]</scope>
    <source>
        <strain evidence="15 16">GX21</strain>
    </source>
</reference>
<dbReference type="RefSeq" id="WP_379704401.1">
    <property type="nucleotide sequence ID" value="NZ_JBHTAT010000001.1"/>
</dbReference>
<evidence type="ECO:0000256" key="5">
    <source>
        <dbReference type="ARBA" id="ARBA00022840"/>
    </source>
</evidence>
<evidence type="ECO:0000256" key="1">
    <source>
        <dbReference type="ARBA" id="ARBA00004202"/>
    </source>
</evidence>
<evidence type="ECO:0000256" key="12">
    <source>
        <dbReference type="ARBA" id="ARBA00048610"/>
    </source>
</evidence>
<evidence type="ECO:0000256" key="11">
    <source>
        <dbReference type="ARBA" id="ARBA00044143"/>
    </source>
</evidence>
<evidence type="ECO:0000313" key="15">
    <source>
        <dbReference type="EMBL" id="MFC7255983.1"/>
    </source>
</evidence>
<dbReference type="InterPro" id="IPR050388">
    <property type="entry name" value="ABC_Ni/Peptide_Import"/>
</dbReference>
<dbReference type="InterPro" id="IPR027417">
    <property type="entry name" value="P-loop_NTPase"/>
</dbReference>
<dbReference type="FunFam" id="3.40.50.300:FF:000016">
    <property type="entry name" value="Oligopeptide ABC transporter ATP-binding component"/>
    <property type="match status" value="1"/>
</dbReference>
<dbReference type="PANTHER" id="PTHR43297:SF13">
    <property type="entry name" value="NICKEL ABC TRANSPORTER, ATP-BINDING PROTEIN"/>
    <property type="match status" value="1"/>
</dbReference>
<dbReference type="AlphaFoldDB" id="A0ABD5ZZ80"/>
<dbReference type="SUPFAM" id="SSF52540">
    <property type="entry name" value="P-loop containing nucleoside triphosphate hydrolases"/>
    <property type="match status" value="1"/>
</dbReference>
<proteinExistence type="predicted"/>
<evidence type="ECO:0000313" key="16">
    <source>
        <dbReference type="Proteomes" id="UP001596434"/>
    </source>
</evidence>
<dbReference type="Pfam" id="PF00005">
    <property type="entry name" value="ABC_tran"/>
    <property type="match status" value="1"/>
</dbReference>
<gene>
    <name evidence="15" type="ORF">ACFQKE_11890</name>
</gene>
<dbReference type="InterPro" id="IPR003439">
    <property type="entry name" value="ABC_transporter-like_ATP-bd"/>
</dbReference>
<evidence type="ECO:0000259" key="14">
    <source>
        <dbReference type="PROSITE" id="PS50893"/>
    </source>
</evidence>
<evidence type="ECO:0000256" key="3">
    <source>
        <dbReference type="ARBA" id="ARBA00022475"/>
    </source>
</evidence>
<dbReference type="EMBL" id="JBHTAT010000001">
    <property type="protein sequence ID" value="MFC7255983.1"/>
    <property type="molecule type" value="Genomic_DNA"/>
</dbReference>
<keyword evidence="16" id="KW-1185">Reference proteome</keyword>
<dbReference type="GO" id="GO:0005524">
    <property type="term" value="F:ATP binding"/>
    <property type="evidence" value="ECO:0007669"/>
    <property type="project" value="UniProtKB-KW"/>
</dbReference>
<comment type="subcellular location">
    <subcellularLocation>
        <location evidence="1">Cell membrane</location>
        <topology evidence="1">Peripheral membrane protein</topology>
    </subcellularLocation>
</comment>
<dbReference type="EC" id="7.2.2.11" evidence="10"/>
<dbReference type="NCBIfam" id="TIGR01727">
    <property type="entry name" value="oligo_HPY"/>
    <property type="match status" value="1"/>
</dbReference>
<organism evidence="15 16">
    <name type="scientific">Haloplanus litoreus</name>
    <dbReference type="NCBI Taxonomy" id="767515"/>
    <lineage>
        <taxon>Archaea</taxon>
        <taxon>Methanobacteriati</taxon>
        <taxon>Methanobacteriota</taxon>
        <taxon>Stenosarchaea group</taxon>
        <taxon>Halobacteria</taxon>
        <taxon>Halobacteriales</taxon>
        <taxon>Haloferacaceae</taxon>
        <taxon>Haloplanus</taxon>
    </lineage>
</organism>
<dbReference type="InterPro" id="IPR017871">
    <property type="entry name" value="ABC_transporter-like_CS"/>
</dbReference>
<evidence type="ECO:0000256" key="2">
    <source>
        <dbReference type="ARBA" id="ARBA00022448"/>
    </source>
</evidence>
<keyword evidence="5 15" id="KW-0067">ATP-binding</keyword>
<dbReference type="SMART" id="SM00382">
    <property type="entry name" value="AAA"/>
    <property type="match status" value="1"/>
</dbReference>
<keyword evidence="6" id="KW-1278">Translocase</keyword>
<sequence length="359" mass="38631">MTDDPLLSIRDLHTVFNTDEGVVRAVDGVSFDVDRGETVCLVGESGSGKTVTGESITRLLRMPPGEITDGEIVFDGQDLTTLSDEAMRDLRGDRIAHVFQNPQGALNPVYTVGWQIVEAVKLHEDVSRKTARDRAVDLLDRVGIPEATRRFDDYPHEFSGGMKQRVSIAMALATNPDLLIADEPTTALDVTIQNQILGLLSDLQAEFDMSILLITHDLGVVAEVADRVVVMYAGKVMERGGVFDVFERPAHPYTRALLDCLPGRGDGTSSIGGRLPPPTDPPDGCRFHPRCAHAVDACRQGDQPADTPVDGDEDHVVSCVHYEPGGDPSVVRGDGDAVAAEDTHAPDGGTSTDEEVTGR</sequence>
<comment type="subunit">
    <text evidence="9">The complex is composed of two ATP-binding proteins (NikD and NikE), two transmembrane proteins (NikB and NikC) and a solute-binding protein (NikA).</text>
</comment>
<dbReference type="PROSITE" id="PS00211">
    <property type="entry name" value="ABC_TRANSPORTER_1"/>
    <property type="match status" value="1"/>
</dbReference>
<keyword evidence="7" id="KW-0406">Ion transport</keyword>
<keyword evidence="3" id="KW-1003">Cell membrane</keyword>
<evidence type="ECO:0000256" key="9">
    <source>
        <dbReference type="ARBA" id="ARBA00038669"/>
    </source>
</evidence>
<dbReference type="GO" id="GO:0015413">
    <property type="term" value="F:ABC-type nickel transporter activity"/>
    <property type="evidence" value="ECO:0007669"/>
    <property type="project" value="UniProtKB-EC"/>
</dbReference>
<dbReference type="InterPro" id="IPR003593">
    <property type="entry name" value="AAA+_ATPase"/>
</dbReference>
<keyword evidence="8" id="KW-0472">Membrane</keyword>
<evidence type="ECO:0000256" key="10">
    <source>
        <dbReference type="ARBA" id="ARBA00039098"/>
    </source>
</evidence>
<name>A0ABD5ZZ80_9EURY</name>
<dbReference type="Gene3D" id="3.40.50.300">
    <property type="entry name" value="P-loop containing nucleotide triphosphate hydrolases"/>
    <property type="match status" value="1"/>
</dbReference>
<evidence type="ECO:0000256" key="13">
    <source>
        <dbReference type="SAM" id="MobiDB-lite"/>
    </source>
</evidence>
<comment type="catalytic activity">
    <reaction evidence="12">
        <text>Ni(2+)(out) + ATP + H2O = Ni(2+)(in) + ADP + phosphate + H(+)</text>
        <dbReference type="Rhea" id="RHEA:15557"/>
        <dbReference type="ChEBI" id="CHEBI:15377"/>
        <dbReference type="ChEBI" id="CHEBI:15378"/>
        <dbReference type="ChEBI" id="CHEBI:30616"/>
        <dbReference type="ChEBI" id="CHEBI:43474"/>
        <dbReference type="ChEBI" id="CHEBI:49786"/>
        <dbReference type="ChEBI" id="CHEBI:456216"/>
        <dbReference type="EC" id="7.2.2.11"/>
    </reaction>
    <physiologicalReaction direction="left-to-right" evidence="12">
        <dbReference type="Rhea" id="RHEA:15558"/>
    </physiologicalReaction>
</comment>